<keyword evidence="3" id="KW-1185">Reference proteome</keyword>
<dbReference type="AlphaFoldDB" id="A0A6S7K4V2"/>
<comment type="caution">
    <text evidence="2">The sequence shown here is derived from an EMBL/GenBank/DDBJ whole genome shotgun (WGS) entry which is preliminary data.</text>
</comment>
<name>A0A6S7K4V2_PARCT</name>
<dbReference type="Proteomes" id="UP001152795">
    <property type="component" value="Unassembled WGS sequence"/>
</dbReference>
<evidence type="ECO:0000313" key="2">
    <source>
        <dbReference type="EMBL" id="CAB4040476.1"/>
    </source>
</evidence>
<sequence length="213" mass="24017">MVQRCPQTANCLQQTNEVSNEVINPCINLSNRYSALSADKNEVSDRNARDAVRNEVEHTYANTHRSTQTPNRKQNQSHNTEMDRKNSTQHRDNQTKQRTDHRNCPNVVIVGDSMIKHIEPAKLRQGLKSGVTFRTFAGAKTEDMKYYLQPTLKAKPSHLILHVGTNDLSGKSPEEIAQNISELGKAATEQVPGLKLSISEIITRSDREDNDQK</sequence>
<accession>A0A6S7K4V2</accession>
<organism evidence="2 3">
    <name type="scientific">Paramuricea clavata</name>
    <name type="common">Red gorgonian</name>
    <name type="synonym">Violescent sea-whip</name>
    <dbReference type="NCBI Taxonomy" id="317549"/>
    <lineage>
        <taxon>Eukaryota</taxon>
        <taxon>Metazoa</taxon>
        <taxon>Cnidaria</taxon>
        <taxon>Anthozoa</taxon>
        <taxon>Octocorallia</taxon>
        <taxon>Malacalcyonacea</taxon>
        <taxon>Plexauridae</taxon>
        <taxon>Paramuricea</taxon>
    </lineage>
</organism>
<evidence type="ECO:0000313" key="3">
    <source>
        <dbReference type="Proteomes" id="UP001152795"/>
    </source>
</evidence>
<dbReference type="Gene3D" id="3.40.50.12690">
    <property type="match status" value="1"/>
</dbReference>
<dbReference type="SUPFAM" id="SSF52266">
    <property type="entry name" value="SGNH hydrolase"/>
    <property type="match status" value="1"/>
</dbReference>
<proteinExistence type="predicted"/>
<protein>
    <submittedName>
        <fullName evidence="2">Uncharacterized protein</fullName>
    </submittedName>
</protein>
<feature type="non-terminal residue" evidence="2">
    <location>
        <position position="213"/>
    </location>
</feature>
<dbReference type="OrthoDB" id="5982747at2759"/>
<feature type="compositionally biased region" description="Basic and acidic residues" evidence="1">
    <location>
        <begin position="80"/>
        <end position="102"/>
    </location>
</feature>
<feature type="compositionally biased region" description="Polar residues" evidence="1">
    <location>
        <begin position="60"/>
        <end position="79"/>
    </location>
</feature>
<evidence type="ECO:0000256" key="1">
    <source>
        <dbReference type="SAM" id="MobiDB-lite"/>
    </source>
</evidence>
<feature type="region of interest" description="Disordered" evidence="1">
    <location>
        <begin position="59"/>
        <end position="102"/>
    </location>
</feature>
<dbReference type="EMBL" id="CACRXK020026842">
    <property type="protein sequence ID" value="CAB4040476.1"/>
    <property type="molecule type" value="Genomic_DNA"/>
</dbReference>
<gene>
    <name evidence="2" type="ORF">PACLA_8A016757</name>
</gene>
<reference evidence="2" key="1">
    <citation type="submission" date="2020-04" db="EMBL/GenBank/DDBJ databases">
        <authorList>
            <person name="Alioto T."/>
            <person name="Alioto T."/>
            <person name="Gomez Garrido J."/>
        </authorList>
    </citation>
    <scope>NUCLEOTIDE SEQUENCE</scope>
    <source>
        <strain evidence="2">A484AB</strain>
    </source>
</reference>